<dbReference type="InterPro" id="IPR007507">
    <property type="entry name" value="Glycos_transf_N"/>
</dbReference>
<evidence type="ECO:0000256" key="7">
    <source>
        <dbReference type="PIRSR" id="PIRSR639901-1"/>
    </source>
</evidence>
<dbReference type="GO" id="GO:0009245">
    <property type="term" value="P:lipid A biosynthetic process"/>
    <property type="evidence" value="ECO:0007669"/>
    <property type="project" value="TreeGrafter"/>
</dbReference>
<dbReference type="KEGG" id="emar:D1013_03615"/>
<dbReference type="InterPro" id="IPR038107">
    <property type="entry name" value="Glycos_transf_N_sf"/>
</dbReference>
<evidence type="ECO:0000313" key="10">
    <source>
        <dbReference type="EMBL" id="AYN66534.1"/>
    </source>
</evidence>
<dbReference type="PANTHER" id="PTHR42755:SF1">
    <property type="entry name" value="3-DEOXY-D-MANNO-OCTULOSONIC ACID TRANSFERASE, MITOCHONDRIAL-RELATED"/>
    <property type="match status" value="1"/>
</dbReference>
<evidence type="ECO:0000256" key="2">
    <source>
        <dbReference type="ARBA" id="ARBA00012621"/>
    </source>
</evidence>
<dbReference type="UniPathway" id="UPA00958"/>
<dbReference type="EC" id="2.4.99.12" evidence="2 8"/>
<evidence type="ECO:0000256" key="6">
    <source>
        <dbReference type="ARBA" id="ARBA00049183"/>
    </source>
</evidence>
<accession>A0A3G2L2P5</accession>
<name>A0A3G2L2P5_9FLAO</name>
<protein>
    <recommendedName>
        <fullName evidence="3 8">3-deoxy-D-manno-octulosonic acid transferase</fullName>
        <shortName evidence="8">Kdo transferase</shortName>
        <ecNumber evidence="2 8">2.4.99.12</ecNumber>
    </recommendedName>
    <alternativeName>
        <fullName evidence="5 8">Lipid IV(A) 3-deoxy-D-manno-octulosonic acid transferase</fullName>
    </alternativeName>
</protein>
<proteinExistence type="inferred from homology"/>
<dbReference type="OrthoDB" id="9789797at2"/>
<reference evidence="10 11" key="1">
    <citation type="submission" date="2018-08" db="EMBL/GenBank/DDBJ databases">
        <title>The reduced genetic potential of extracellular carbohydrate catabolism in Euzebyella marina RN62, a Flavobacteriia bacterium isolated from the hadal water.</title>
        <authorList>
            <person name="Xue C."/>
        </authorList>
    </citation>
    <scope>NUCLEOTIDE SEQUENCE [LARGE SCALE GENOMIC DNA]</scope>
    <source>
        <strain evidence="10 11">RN62</strain>
    </source>
</reference>
<evidence type="ECO:0000256" key="3">
    <source>
        <dbReference type="ARBA" id="ARBA00019077"/>
    </source>
</evidence>
<keyword evidence="11" id="KW-1185">Reference proteome</keyword>
<dbReference type="GO" id="GO:0043842">
    <property type="term" value="F:Kdo transferase activity"/>
    <property type="evidence" value="ECO:0007669"/>
    <property type="project" value="UniProtKB-EC"/>
</dbReference>
<dbReference type="GO" id="GO:0009244">
    <property type="term" value="P:lipopolysaccharide core region biosynthetic process"/>
    <property type="evidence" value="ECO:0007669"/>
    <property type="project" value="UniProtKB-UniRule"/>
</dbReference>
<dbReference type="GO" id="GO:0005886">
    <property type="term" value="C:plasma membrane"/>
    <property type="evidence" value="ECO:0007669"/>
    <property type="project" value="UniProtKB-SubCell"/>
</dbReference>
<keyword evidence="8" id="KW-1003">Cell membrane</keyword>
<feature type="domain" description="3-deoxy-D-manno-octulosonic-acid transferase N-terminal" evidence="9">
    <location>
        <begin position="46"/>
        <end position="206"/>
    </location>
</feature>
<keyword evidence="4 8" id="KW-0808">Transferase</keyword>
<comment type="pathway">
    <text evidence="1 8">Bacterial outer membrane biogenesis; LPS core biosynthesis.</text>
</comment>
<gene>
    <name evidence="10" type="ORF">D1013_03615</name>
</gene>
<dbReference type="EMBL" id="CP032050">
    <property type="protein sequence ID" value="AYN66534.1"/>
    <property type="molecule type" value="Genomic_DNA"/>
</dbReference>
<dbReference type="PANTHER" id="PTHR42755">
    <property type="entry name" value="3-DEOXY-MANNO-OCTULOSONATE CYTIDYLYLTRANSFERASE"/>
    <property type="match status" value="1"/>
</dbReference>
<evidence type="ECO:0000259" key="9">
    <source>
        <dbReference type="Pfam" id="PF04413"/>
    </source>
</evidence>
<dbReference type="Gene3D" id="3.40.50.11720">
    <property type="entry name" value="3-Deoxy-D-manno-octulosonic-acid transferase, N-terminal domain"/>
    <property type="match status" value="1"/>
</dbReference>
<feature type="active site" description="Proton acceptor" evidence="7">
    <location>
        <position position="60"/>
    </location>
</feature>
<evidence type="ECO:0000256" key="1">
    <source>
        <dbReference type="ARBA" id="ARBA00004713"/>
    </source>
</evidence>
<comment type="catalytic activity">
    <reaction evidence="6 8">
        <text>lipid IVA (E. coli) + CMP-3-deoxy-beta-D-manno-octulosonate = alpha-Kdo-(2-&gt;6)-lipid IVA (E. coli) + CMP + H(+)</text>
        <dbReference type="Rhea" id="RHEA:28066"/>
        <dbReference type="ChEBI" id="CHEBI:15378"/>
        <dbReference type="ChEBI" id="CHEBI:58603"/>
        <dbReference type="ChEBI" id="CHEBI:60364"/>
        <dbReference type="ChEBI" id="CHEBI:60377"/>
        <dbReference type="ChEBI" id="CHEBI:85987"/>
        <dbReference type="EC" id="2.4.99.12"/>
    </reaction>
</comment>
<dbReference type="Proteomes" id="UP000276309">
    <property type="component" value="Chromosome"/>
</dbReference>
<dbReference type="SUPFAM" id="SSF53756">
    <property type="entry name" value="UDP-Glycosyltransferase/glycogen phosphorylase"/>
    <property type="match status" value="1"/>
</dbReference>
<comment type="similarity">
    <text evidence="8">Belongs to the glycosyltransferase group 1 family.</text>
</comment>
<sequence length="416" mass="47175">MHFIYNVFAQLSWHFLKIVALFNPKIKLFVEGRKNTSTILENKLGPNDKNIWIHVASLGEFEQGLPIIEKIKSDHPDHKVVVTFFSPSGYEVKKNSSVADVICYLPIDTNEKASSFIKKVNPRLAIFVKYEIWPNYLKILRDHQVPSILISAIFNENQIYFKSHGSFMRKALKSFSHYFVQDPASKELLKSIGISNCTVSGDTRLDRVSEILERDNSLDFMKSFKKDKLCFIAGSTWPEDENIIIDYINHTPRNIKYVLAPHTIKSDKILGLAGALSKKTILYSKMENNNLGDYEVLIVDHIGLLTKIYSYADIAYVGGGFATGLHNTLEPAVFGIPVIIGPHFKGFNEAEDLVAQKGILTINDKWTFGETMKKLLENNEYRLRTGAINSNYISKNKGASHQIMNYISSQLSSDNR</sequence>
<dbReference type="AlphaFoldDB" id="A0A3G2L2P5"/>
<evidence type="ECO:0000256" key="5">
    <source>
        <dbReference type="ARBA" id="ARBA00031445"/>
    </source>
</evidence>
<keyword evidence="8" id="KW-0448">Lipopolysaccharide biosynthesis</keyword>
<comment type="function">
    <text evidence="8">Involved in lipopolysaccharide (LPS) biosynthesis. Catalyzes the transfer of 3-deoxy-D-manno-octulosonate (Kdo) residue(s) from CMP-Kdo to lipid IV(A), the tetraacyldisaccharide-1,4'-bisphosphate precursor of lipid A.</text>
</comment>
<dbReference type="Pfam" id="PF04413">
    <property type="entry name" value="Glycos_transf_N"/>
    <property type="match status" value="1"/>
</dbReference>
<dbReference type="RefSeq" id="WP_121847586.1">
    <property type="nucleotide sequence ID" value="NZ_CP032050.1"/>
</dbReference>
<organism evidence="10 11">
    <name type="scientific">Euzebyella marina</name>
    <dbReference type="NCBI Taxonomy" id="1761453"/>
    <lineage>
        <taxon>Bacteria</taxon>
        <taxon>Pseudomonadati</taxon>
        <taxon>Bacteroidota</taxon>
        <taxon>Flavobacteriia</taxon>
        <taxon>Flavobacteriales</taxon>
        <taxon>Flavobacteriaceae</taxon>
        <taxon>Euzebyella</taxon>
    </lineage>
</organism>
<dbReference type="Gene3D" id="3.40.50.2000">
    <property type="entry name" value="Glycogen Phosphorylase B"/>
    <property type="match status" value="1"/>
</dbReference>
<dbReference type="InterPro" id="IPR039901">
    <property type="entry name" value="Kdotransferase"/>
</dbReference>
<evidence type="ECO:0000313" key="11">
    <source>
        <dbReference type="Proteomes" id="UP000276309"/>
    </source>
</evidence>
<keyword evidence="8" id="KW-0472">Membrane</keyword>
<evidence type="ECO:0000256" key="8">
    <source>
        <dbReference type="RuleBase" id="RU365103"/>
    </source>
</evidence>
<evidence type="ECO:0000256" key="4">
    <source>
        <dbReference type="ARBA" id="ARBA00022679"/>
    </source>
</evidence>
<comment type="subcellular location">
    <subcellularLocation>
        <location evidence="8">Cell membrane</location>
    </subcellularLocation>
</comment>